<evidence type="ECO:0000313" key="3">
    <source>
        <dbReference type="Proteomes" id="UP000007875"/>
    </source>
</evidence>
<reference evidence="3" key="1">
    <citation type="submission" date="2003-08" db="EMBL/GenBank/DDBJ databases">
        <authorList>
            <person name="Birren B."/>
            <person name="Nusbaum C."/>
            <person name="Abebe A."/>
            <person name="Abouelleil A."/>
            <person name="Adekoya E."/>
            <person name="Ait-zahra M."/>
            <person name="Allen N."/>
            <person name="Allen T."/>
            <person name="An P."/>
            <person name="Anderson M."/>
            <person name="Anderson S."/>
            <person name="Arachchi H."/>
            <person name="Armbruster J."/>
            <person name="Bachantsang P."/>
            <person name="Baldwin J."/>
            <person name="Barry A."/>
            <person name="Bayul T."/>
            <person name="Blitshsteyn B."/>
            <person name="Bloom T."/>
            <person name="Blye J."/>
            <person name="Boguslavskiy L."/>
            <person name="Borowsky M."/>
            <person name="Boukhgalter B."/>
            <person name="Brunache A."/>
            <person name="Butler J."/>
            <person name="Calixte N."/>
            <person name="Calvo S."/>
            <person name="Camarata J."/>
            <person name="Campo K."/>
            <person name="Chang J."/>
            <person name="Cheshatsang Y."/>
            <person name="Citroen M."/>
            <person name="Collymore A."/>
            <person name="Considine T."/>
            <person name="Cook A."/>
            <person name="Cooke P."/>
            <person name="Corum B."/>
            <person name="Cuomo C."/>
            <person name="David R."/>
            <person name="Dawoe T."/>
            <person name="Degray S."/>
            <person name="Dodge S."/>
            <person name="Dooley K."/>
            <person name="Dorje P."/>
            <person name="Dorjee K."/>
            <person name="Dorris L."/>
            <person name="Duffey N."/>
            <person name="Dupes A."/>
            <person name="Elkins T."/>
            <person name="Engels R."/>
            <person name="Erickson J."/>
            <person name="Farina A."/>
            <person name="Faro S."/>
            <person name="Ferreira P."/>
            <person name="Fischer H."/>
            <person name="Fitzgerald M."/>
            <person name="Foley K."/>
            <person name="Gage D."/>
            <person name="Galagan J."/>
            <person name="Gearin G."/>
            <person name="Gnerre S."/>
            <person name="Gnirke A."/>
            <person name="Goyette A."/>
            <person name="Graham J."/>
            <person name="Grandbois E."/>
            <person name="Gyaltsen K."/>
            <person name="Hafez N."/>
            <person name="Hagopian D."/>
            <person name="Hagos B."/>
            <person name="Hall J."/>
            <person name="Hatcher B."/>
            <person name="Heller A."/>
            <person name="Higgins H."/>
            <person name="Honan T."/>
            <person name="Horn A."/>
            <person name="Houde N."/>
            <person name="Hughes L."/>
            <person name="Hulme W."/>
            <person name="Husby E."/>
            <person name="Iliev I."/>
            <person name="Jaffe D."/>
            <person name="Jones C."/>
            <person name="Kamal M."/>
            <person name="Kamat A."/>
            <person name="Kamvysselis M."/>
            <person name="Karlsson E."/>
            <person name="Kells C."/>
            <person name="Kieu A."/>
            <person name="Kisner P."/>
            <person name="Kodira C."/>
            <person name="Kulbokas E."/>
            <person name="Labutti K."/>
            <person name="Lama D."/>
            <person name="Landers T."/>
            <person name="Leger J."/>
            <person name="Levine S."/>
            <person name="Lewis D."/>
            <person name="Lewis T."/>
            <person name="Lindblad-toh K."/>
            <person name="Liu X."/>
            <person name="Lokyitsang T."/>
            <person name="Lokyitsang Y."/>
            <person name="Lucien O."/>
            <person name="Lui A."/>
            <person name="Ma L.J."/>
            <person name="Mabbitt R."/>
            <person name="Macdonald J."/>
            <person name="Maclean C."/>
            <person name="Major J."/>
            <person name="Manning J."/>
            <person name="Marabella R."/>
            <person name="Maru K."/>
            <person name="Matthews C."/>
            <person name="Mauceli E."/>
            <person name="Mccarthy M."/>
            <person name="Mcdonough S."/>
            <person name="Mcghee T."/>
            <person name="Meldrim J."/>
            <person name="Meneus L."/>
            <person name="Mesirov J."/>
            <person name="Mihalev A."/>
            <person name="Mihova T."/>
            <person name="Mikkelsen T."/>
            <person name="Mlenga V."/>
            <person name="Moru K."/>
            <person name="Mozes J."/>
            <person name="Mulrain L."/>
            <person name="Munson G."/>
            <person name="Naylor J."/>
            <person name="Newes C."/>
            <person name="Nguyen C."/>
            <person name="Nguyen N."/>
            <person name="Nguyen T."/>
            <person name="Nicol R."/>
            <person name="Nielsen C."/>
            <person name="Nizzari M."/>
            <person name="Norbu C."/>
            <person name="Norbu N."/>
            <person name="O'donnell P."/>
            <person name="Okoawo O."/>
            <person name="O'leary S."/>
            <person name="Omotosho B."/>
            <person name="O'neill K."/>
            <person name="Osman S."/>
            <person name="Parker S."/>
            <person name="Perrin D."/>
            <person name="Phunkhang P."/>
            <person name="Piqani B."/>
            <person name="Purcell S."/>
            <person name="Rachupka T."/>
            <person name="Ramasamy U."/>
            <person name="Rameau R."/>
            <person name="Ray V."/>
            <person name="Raymond C."/>
            <person name="Retta R."/>
            <person name="Richardson S."/>
            <person name="Rise C."/>
            <person name="Rodriguez J."/>
            <person name="Rogers J."/>
            <person name="Rogov P."/>
            <person name="Rutman M."/>
            <person name="Schupbach R."/>
            <person name="Seaman C."/>
            <person name="Settipalli S."/>
            <person name="Sharpe T."/>
            <person name="Sheridan J."/>
            <person name="Sherpa N."/>
            <person name="Shi J."/>
            <person name="Smirnov S."/>
            <person name="Smith C."/>
            <person name="Sougnez C."/>
            <person name="Spencer B."/>
            <person name="Stalker J."/>
            <person name="Stange-thomann N."/>
            <person name="Stavropoulos S."/>
            <person name="Stetson K."/>
            <person name="Stone C."/>
            <person name="Stone S."/>
            <person name="Stubbs M."/>
            <person name="Talamas J."/>
            <person name="Tchuinga P."/>
            <person name="Tenzing P."/>
            <person name="Tesfaye S."/>
            <person name="Theodore J."/>
            <person name="Thoulutsang Y."/>
            <person name="Topham K."/>
            <person name="Towey S."/>
            <person name="Tsamla T."/>
            <person name="Tsomo N."/>
            <person name="Vallee D."/>
            <person name="Vassiliev H."/>
            <person name="Venkataraman V."/>
            <person name="Vinson J."/>
            <person name="Vo A."/>
            <person name="Wade C."/>
            <person name="Wang S."/>
            <person name="Wangchuk T."/>
            <person name="Wangdi T."/>
            <person name="Whittaker C."/>
            <person name="Wilkinson J."/>
            <person name="Wu Y."/>
            <person name="Wyman D."/>
            <person name="Yadav S."/>
            <person name="Yang S."/>
            <person name="Yang X."/>
            <person name="Yeager S."/>
            <person name="Yee E."/>
            <person name="Young G."/>
            <person name="Zainoun J."/>
            <person name="Zembeck L."/>
            <person name="Zimmer A."/>
            <person name="Zody M."/>
            <person name="Lander E."/>
        </authorList>
    </citation>
    <scope>NUCLEOTIDE SEQUENCE [LARGE SCALE GENOMIC DNA]</scope>
</reference>
<dbReference type="PROSITE" id="PS00626">
    <property type="entry name" value="RCC1_2"/>
    <property type="match status" value="1"/>
</dbReference>
<dbReference type="PANTHER" id="PTHR46849">
    <property type="entry name" value="RCC1 DOMAIN-CONTAINING PROTEIN 1"/>
    <property type="match status" value="1"/>
</dbReference>
<dbReference type="Gene3D" id="2.130.10.30">
    <property type="entry name" value="Regulator of chromosome condensation 1/beta-lactamase-inhibitor protein II"/>
    <property type="match status" value="1"/>
</dbReference>
<dbReference type="Ensembl" id="ENSCSAVT00000001431.1">
    <property type="protein sequence ID" value="ENSCSAVP00000001414.1"/>
    <property type="gene ID" value="ENSCSAVG00000000798.1"/>
</dbReference>
<feature type="repeat" description="RCC1" evidence="1">
    <location>
        <begin position="18"/>
        <end position="98"/>
    </location>
</feature>
<feature type="repeat" description="RCC1" evidence="1">
    <location>
        <begin position="99"/>
        <end position="152"/>
    </location>
</feature>
<reference evidence="2" key="3">
    <citation type="submission" date="2025-09" db="UniProtKB">
        <authorList>
            <consortium name="Ensembl"/>
        </authorList>
    </citation>
    <scope>IDENTIFICATION</scope>
</reference>
<evidence type="ECO:0000256" key="1">
    <source>
        <dbReference type="PROSITE-ProRule" id="PRU00235"/>
    </source>
</evidence>
<dbReference type="InterPro" id="IPR009091">
    <property type="entry name" value="RCC1/BLIP-II"/>
</dbReference>
<dbReference type="InterPro" id="IPR000408">
    <property type="entry name" value="Reg_chr_condens"/>
</dbReference>
<dbReference type="eggNOG" id="KOG1426">
    <property type="taxonomic scope" value="Eukaryota"/>
</dbReference>
<dbReference type="FunCoup" id="H2Y7W6">
    <property type="interactions" value="3"/>
</dbReference>
<dbReference type="STRING" id="51511.ENSCSAVP00000001414"/>
<keyword evidence="3" id="KW-1185">Reference proteome</keyword>
<dbReference type="AlphaFoldDB" id="H2Y7W6"/>
<dbReference type="Pfam" id="PF13540">
    <property type="entry name" value="RCC1_2"/>
    <property type="match status" value="2"/>
</dbReference>
<name>H2Y7W6_CIOSA</name>
<proteinExistence type="predicted"/>
<dbReference type="GeneTree" id="ENSGT00940000164520"/>
<accession>H2Y7W6</accession>
<dbReference type="HOGENOM" id="CLU_005210_2_4_1"/>
<dbReference type="OMA" id="WSITHID"/>
<organism evidence="2 3">
    <name type="scientific">Ciona savignyi</name>
    <name type="common">Pacific transparent sea squirt</name>
    <dbReference type="NCBI Taxonomy" id="51511"/>
    <lineage>
        <taxon>Eukaryota</taxon>
        <taxon>Metazoa</taxon>
        <taxon>Chordata</taxon>
        <taxon>Tunicata</taxon>
        <taxon>Ascidiacea</taxon>
        <taxon>Phlebobranchia</taxon>
        <taxon>Cionidae</taxon>
        <taxon>Ciona</taxon>
    </lineage>
</organism>
<dbReference type="SUPFAM" id="SSF50985">
    <property type="entry name" value="RCC1/BLIP-II"/>
    <property type="match status" value="1"/>
</dbReference>
<protein>
    <submittedName>
        <fullName evidence="2">Uncharacterized protein</fullName>
    </submittedName>
</protein>
<dbReference type="InParanoid" id="H2Y7W6"/>
<dbReference type="Proteomes" id="UP000007875">
    <property type="component" value="Unassembled WGS sequence"/>
</dbReference>
<evidence type="ECO:0000313" key="2">
    <source>
        <dbReference type="Ensembl" id="ENSCSAVP00000001414.1"/>
    </source>
</evidence>
<dbReference type="PROSITE" id="PS50012">
    <property type="entry name" value="RCC1_3"/>
    <property type="match status" value="2"/>
</dbReference>
<sequence>VKKVVCGGWHSIALADTKDLYTWGWNQSGQTGFPAPVGIYSNSTKTQQLETSTEDSETVGVVLYPTLLELESCASSDAFVSITDVSCGTRHTAAVTADGKLITWGWAQYGQLGHASNSKNHCTMHNPHVASWFEEQKLFVAAVSCGPWNTFV</sequence>
<reference evidence="2" key="2">
    <citation type="submission" date="2025-08" db="UniProtKB">
        <authorList>
            <consortium name="Ensembl"/>
        </authorList>
    </citation>
    <scope>IDENTIFICATION</scope>
</reference>
<dbReference type="PANTHER" id="PTHR46849:SF1">
    <property type="entry name" value="RCC1 DOMAIN-CONTAINING PROTEIN 1"/>
    <property type="match status" value="1"/>
</dbReference>
<dbReference type="InterPro" id="IPR052830">
    <property type="entry name" value="RCC1_domain-containing"/>
</dbReference>